<sequence length="120" mass="13677">MDPESLHISVQPGSIHHARDVHPRYSVFAYGCSDKVYSVVAKSDRARYKALLGNRDMLDEHPRDDKASLLAVRTMKPFWSAGMGCYKWIEDDFLRMYEKWEDDDGGLAVGVHEDDTIGET</sequence>
<dbReference type="AlphaFoldDB" id="A0A0C3BJY9"/>
<dbReference type="OrthoDB" id="3268192at2759"/>
<dbReference type="InParanoid" id="A0A0C3BJY9"/>
<dbReference type="Proteomes" id="UP000054166">
    <property type="component" value="Unassembled WGS sequence"/>
</dbReference>
<evidence type="ECO:0000313" key="1">
    <source>
        <dbReference type="EMBL" id="KIM86668.1"/>
    </source>
</evidence>
<proteinExistence type="predicted"/>
<organism evidence="1 2">
    <name type="scientific">Piloderma croceum (strain F 1598)</name>
    <dbReference type="NCBI Taxonomy" id="765440"/>
    <lineage>
        <taxon>Eukaryota</taxon>
        <taxon>Fungi</taxon>
        <taxon>Dikarya</taxon>
        <taxon>Basidiomycota</taxon>
        <taxon>Agaricomycotina</taxon>
        <taxon>Agaricomycetes</taxon>
        <taxon>Agaricomycetidae</taxon>
        <taxon>Atheliales</taxon>
        <taxon>Atheliaceae</taxon>
        <taxon>Piloderma</taxon>
    </lineage>
</organism>
<evidence type="ECO:0000313" key="2">
    <source>
        <dbReference type="Proteomes" id="UP000054166"/>
    </source>
</evidence>
<gene>
    <name evidence="1" type="ORF">PILCRDRAFT_4569</name>
</gene>
<protein>
    <submittedName>
        <fullName evidence="1">Uncharacterized protein</fullName>
    </submittedName>
</protein>
<keyword evidence="2" id="KW-1185">Reference proteome</keyword>
<dbReference type="EMBL" id="KN832981">
    <property type="protein sequence ID" value="KIM86668.1"/>
    <property type="molecule type" value="Genomic_DNA"/>
</dbReference>
<name>A0A0C3BJY9_PILCF</name>
<accession>A0A0C3BJY9</accession>
<reference evidence="2" key="2">
    <citation type="submission" date="2015-01" db="EMBL/GenBank/DDBJ databases">
        <title>Evolutionary Origins and Diversification of the Mycorrhizal Mutualists.</title>
        <authorList>
            <consortium name="DOE Joint Genome Institute"/>
            <consortium name="Mycorrhizal Genomics Consortium"/>
            <person name="Kohler A."/>
            <person name="Kuo A."/>
            <person name="Nagy L.G."/>
            <person name="Floudas D."/>
            <person name="Copeland A."/>
            <person name="Barry K.W."/>
            <person name="Cichocki N."/>
            <person name="Veneault-Fourrey C."/>
            <person name="LaButti K."/>
            <person name="Lindquist E.A."/>
            <person name="Lipzen A."/>
            <person name="Lundell T."/>
            <person name="Morin E."/>
            <person name="Murat C."/>
            <person name="Riley R."/>
            <person name="Ohm R."/>
            <person name="Sun H."/>
            <person name="Tunlid A."/>
            <person name="Henrissat B."/>
            <person name="Grigoriev I.V."/>
            <person name="Hibbett D.S."/>
            <person name="Martin F."/>
        </authorList>
    </citation>
    <scope>NUCLEOTIDE SEQUENCE [LARGE SCALE GENOMIC DNA]</scope>
    <source>
        <strain evidence="2">F 1598</strain>
    </source>
</reference>
<reference evidence="1 2" key="1">
    <citation type="submission" date="2014-04" db="EMBL/GenBank/DDBJ databases">
        <authorList>
            <consortium name="DOE Joint Genome Institute"/>
            <person name="Kuo A."/>
            <person name="Tarkka M."/>
            <person name="Buscot F."/>
            <person name="Kohler A."/>
            <person name="Nagy L.G."/>
            <person name="Floudas D."/>
            <person name="Copeland A."/>
            <person name="Barry K.W."/>
            <person name="Cichocki N."/>
            <person name="Veneault-Fourrey C."/>
            <person name="LaButti K."/>
            <person name="Lindquist E.A."/>
            <person name="Lipzen A."/>
            <person name="Lundell T."/>
            <person name="Morin E."/>
            <person name="Murat C."/>
            <person name="Sun H."/>
            <person name="Tunlid A."/>
            <person name="Henrissat B."/>
            <person name="Grigoriev I.V."/>
            <person name="Hibbett D.S."/>
            <person name="Martin F."/>
            <person name="Nordberg H.P."/>
            <person name="Cantor M.N."/>
            <person name="Hua S.X."/>
        </authorList>
    </citation>
    <scope>NUCLEOTIDE SEQUENCE [LARGE SCALE GENOMIC DNA]</scope>
    <source>
        <strain evidence="1 2">F 1598</strain>
    </source>
</reference>
<dbReference type="HOGENOM" id="CLU_2050490_0_0_1"/>
<dbReference type="STRING" id="765440.A0A0C3BJY9"/>